<protein>
    <recommendedName>
        <fullName evidence="5">Ribosomal protein eL8/eL30/eS12/Gadd45 domain-containing protein</fullName>
    </recommendedName>
</protein>
<evidence type="ECO:0000256" key="4">
    <source>
        <dbReference type="SAM" id="MobiDB-lite"/>
    </source>
</evidence>
<name>A0A261XWF4_9FUNG</name>
<dbReference type="AlphaFoldDB" id="A0A261XWF4"/>
<accession>A0A261XWF4</accession>
<dbReference type="GO" id="GO:1990904">
    <property type="term" value="C:ribonucleoprotein complex"/>
    <property type="evidence" value="ECO:0007669"/>
    <property type="project" value="UniProtKB-KW"/>
</dbReference>
<dbReference type="Proteomes" id="UP000242875">
    <property type="component" value="Unassembled WGS sequence"/>
</dbReference>
<dbReference type="NCBIfam" id="TIGR02453">
    <property type="entry name" value="TIGR02453 family protein"/>
    <property type="match status" value="1"/>
</dbReference>
<dbReference type="InterPro" id="IPR001921">
    <property type="entry name" value="Ribosomal_eL8_euk"/>
</dbReference>
<dbReference type="GO" id="GO:0005840">
    <property type="term" value="C:ribosome"/>
    <property type="evidence" value="ECO:0007669"/>
    <property type="project" value="UniProtKB-KW"/>
</dbReference>
<keyword evidence="2" id="KW-0689">Ribosomal protein</keyword>
<dbReference type="PRINTS" id="PR00882">
    <property type="entry name" value="RIBOSOMALL7A"/>
</dbReference>
<dbReference type="InterPro" id="IPR018492">
    <property type="entry name" value="Ribosomal_eL8/Nhp2"/>
</dbReference>
<dbReference type="InterPro" id="IPR004038">
    <property type="entry name" value="Ribosomal_eL8/eL30/eS12/Gad45"/>
</dbReference>
<feature type="domain" description="Ribosomal protein eL8/eL30/eS12/Gadd45" evidence="5">
    <location>
        <begin position="465"/>
        <end position="549"/>
    </location>
</feature>
<dbReference type="PRINTS" id="PR00881">
    <property type="entry name" value="L7ARS6FAMILY"/>
</dbReference>
<dbReference type="GO" id="GO:0042254">
    <property type="term" value="P:ribosome biogenesis"/>
    <property type="evidence" value="ECO:0007669"/>
    <property type="project" value="InterPro"/>
</dbReference>
<comment type="caution">
    <text evidence="6">The sequence shown here is derived from an EMBL/GenBank/DDBJ whole genome shotgun (WGS) entry which is preliminary data.</text>
</comment>
<evidence type="ECO:0000256" key="2">
    <source>
        <dbReference type="ARBA" id="ARBA00022980"/>
    </source>
</evidence>
<feature type="region of interest" description="Disordered" evidence="4">
    <location>
        <begin position="341"/>
        <end position="372"/>
    </location>
</feature>
<evidence type="ECO:0000259" key="5">
    <source>
        <dbReference type="Pfam" id="PF01248"/>
    </source>
</evidence>
<proteinExistence type="inferred from homology"/>
<dbReference type="Gene3D" id="3.30.1330.30">
    <property type="match status" value="1"/>
</dbReference>
<dbReference type="PROSITE" id="PS01082">
    <property type="entry name" value="RIBOSOMAL_L7AE"/>
    <property type="match status" value="1"/>
</dbReference>
<evidence type="ECO:0000313" key="6">
    <source>
        <dbReference type="EMBL" id="OZJ02680.1"/>
    </source>
</evidence>
<comment type="similarity">
    <text evidence="1">Belongs to the eukaryotic ribosomal protein eL8 family.</text>
</comment>
<dbReference type="FunFam" id="3.30.1330.30:FF:000003">
    <property type="entry name" value="60S ribosomal protein L7a"/>
    <property type="match status" value="1"/>
</dbReference>
<keyword evidence="3" id="KW-0687">Ribonucleoprotein</keyword>
<dbReference type="EMBL" id="MVBO01000134">
    <property type="protein sequence ID" value="OZJ02680.1"/>
    <property type="molecule type" value="Genomic_DNA"/>
</dbReference>
<dbReference type="OrthoDB" id="29563at2759"/>
<evidence type="ECO:0000256" key="3">
    <source>
        <dbReference type="ARBA" id="ARBA00023274"/>
    </source>
</evidence>
<feature type="region of interest" description="Disordered" evidence="4">
    <location>
        <begin position="1"/>
        <end position="84"/>
    </location>
</feature>
<evidence type="ECO:0000256" key="1">
    <source>
        <dbReference type="ARBA" id="ARBA00007337"/>
    </source>
</evidence>
<feature type="compositionally biased region" description="Polar residues" evidence="4">
    <location>
        <begin position="1"/>
        <end position="10"/>
    </location>
</feature>
<dbReference type="InterPro" id="IPR004037">
    <property type="entry name" value="Ribosomal_eL8-like_CS"/>
</dbReference>
<gene>
    <name evidence="6" type="ORF">BZG36_04050</name>
</gene>
<dbReference type="Pfam" id="PF01248">
    <property type="entry name" value="Ribosomal_L7Ae"/>
    <property type="match status" value="1"/>
</dbReference>
<feature type="compositionally biased region" description="Acidic residues" evidence="4">
    <location>
        <begin position="34"/>
        <end position="57"/>
    </location>
</feature>
<dbReference type="PANTHER" id="PTHR36452">
    <property type="entry name" value="CHROMOSOME 12, WHOLE GENOME SHOTGUN SEQUENCE"/>
    <property type="match status" value="1"/>
</dbReference>
<dbReference type="InterPro" id="IPR012808">
    <property type="entry name" value="CHP02453"/>
</dbReference>
<dbReference type="InterPro" id="IPR029064">
    <property type="entry name" value="Ribosomal_eL30-like_sf"/>
</dbReference>
<dbReference type="SUPFAM" id="SSF55315">
    <property type="entry name" value="L30e-like"/>
    <property type="match status" value="1"/>
</dbReference>
<dbReference type="Pfam" id="PF09365">
    <property type="entry name" value="DUF2461"/>
    <property type="match status" value="1"/>
</dbReference>
<organism evidence="6 7">
    <name type="scientific">Bifiguratus adelaidae</name>
    <dbReference type="NCBI Taxonomy" id="1938954"/>
    <lineage>
        <taxon>Eukaryota</taxon>
        <taxon>Fungi</taxon>
        <taxon>Fungi incertae sedis</taxon>
        <taxon>Mucoromycota</taxon>
        <taxon>Mucoromycotina</taxon>
        <taxon>Endogonomycetes</taxon>
        <taxon>Endogonales</taxon>
        <taxon>Endogonales incertae sedis</taxon>
        <taxon>Bifiguratus</taxon>
    </lineage>
</organism>
<dbReference type="PANTHER" id="PTHR36452:SF1">
    <property type="entry name" value="DUF2461 DOMAIN-CONTAINING PROTEIN"/>
    <property type="match status" value="1"/>
</dbReference>
<keyword evidence="7" id="KW-1185">Reference proteome</keyword>
<reference evidence="6 7" key="1">
    <citation type="journal article" date="2017" name="Mycologia">
        <title>Bifiguratus adelaidae, gen. et sp. nov., a new member of Mucoromycotina in endophytic and soil-dwelling habitats.</title>
        <authorList>
            <person name="Torres-Cruz T.J."/>
            <person name="Billingsley Tobias T.L."/>
            <person name="Almatruk M."/>
            <person name="Hesse C."/>
            <person name="Kuske C.R."/>
            <person name="Desiro A."/>
            <person name="Benucci G.M."/>
            <person name="Bonito G."/>
            <person name="Stajich J.E."/>
            <person name="Dunlap C."/>
            <person name="Arnold A.E."/>
            <person name="Porras-Alfaro A."/>
        </authorList>
    </citation>
    <scope>NUCLEOTIDE SEQUENCE [LARGE SCALE GENOMIC DNA]</scope>
    <source>
        <strain evidence="6 7">AZ0501</strain>
    </source>
</reference>
<evidence type="ECO:0000313" key="7">
    <source>
        <dbReference type="Proteomes" id="UP000242875"/>
    </source>
</evidence>
<sequence length="599" mass="66886">MQVGPHSNSVEPVKAVAKSSRRNGQSNKSGKDSEVDDESSFTSEESDSTEDYDEEIGAEVAPKKRKATSYGTDSAQKKPKVSAKVKMSKINNSEEVVIRPKKNNLYRAPRPKGAPFADALNPDILQFMSDLALDNDREFMLSNQATSQERWFATRHDFTDFVGTIMKSLREVDPTITEVEPKEAIFRLNRDLRFTNDLRPYKTNLAAAWGRGGKKSPFALYYLSICPGSKSFLGGGLWHPPSSILHRIRTAIDEDASLLYEALSTNEFANAFGETGIAALGQEDKLKTCPKGYDKEHQEIELLRFRSFTVGKALTDEELVSPGFLGRVLEAYEALPQAKKSTGKKVAPAPYPVKSKDSSKKPQNPLFEKRSRNFSIGQDIQPTRDLTRFVKWPEYIRLQRQKRILQQRLKVPPAINQFSKVLDRNTATELFKLANKYRPESTRQKTRRLRAVAEAKAQGKEIQDEKPIVVKYGINHITALVEAKKAHLVVIADDVDPIELVIWLPALCRKMGVPYCIVKGKARLGTVVGKKTATAVAFTEVKPEDKQALATLVSAIKANYNDKYEEHRRTWGGGIMGAKSQAMMAKRAAAAAKEIAARQ</sequence>